<evidence type="ECO:0000256" key="11">
    <source>
        <dbReference type="ARBA" id="ARBA00023303"/>
    </source>
</evidence>
<sequence>MTMKAKLERIIFESDTPSGKAFDVILIWAIVASILVVLLDSVQSLNEKYHDLFLILEWVFTALFTIEYILRVAISEKPKGYVFSFLGVIDLISVLPTYLSLLVAGPQYLIVIRGLRILRVFRVMKLYHYSRDGMLMMRALISSSRKISVFILSILILVTILGSLMYVIEGEESGFQDIPNSIYWAIVTLSTVGYGDISPETPLGKMLASVIMLLGYGIIAVPTGIVTSEFVYARRDEKKDLKGPICSNCGAEGHVEDANHCFNCGASLKIESTKDS</sequence>
<dbReference type="GO" id="GO:0001508">
    <property type="term" value="P:action potential"/>
    <property type="evidence" value="ECO:0007669"/>
    <property type="project" value="TreeGrafter"/>
</dbReference>
<keyword evidence="7" id="KW-0630">Potassium</keyword>
<evidence type="ECO:0000256" key="5">
    <source>
        <dbReference type="ARBA" id="ARBA00022826"/>
    </source>
</evidence>
<evidence type="ECO:0000256" key="10">
    <source>
        <dbReference type="ARBA" id="ARBA00023136"/>
    </source>
</evidence>
<keyword evidence="5" id="KW-0631">Potassium channel</keyword>
<keyword evidence="15" id="KW-1185">Reference proteome</keyword>
<dbReference type="EMBL" id="WBVO01000001">
    <property type="protein sequence ID" value="KAB2814646.1"/>
    <property type="molecule type" value="Genomic_DNA"/>
</dbReference>
<dbReference type="RefSeq" id="WP_151666225.1">
    <property type="nucleotide sequence ID" value="NZ_WBVO01000001.1"/>
</dbReference>
<dbReference type="SUPFAM" id="SSF81324">
    <property type="entry name" value="Voltage-gated potassium channels"/>
    <property type="match status" value="1"/>
</dbReference>
<comment type="subcellular location">
    <subcellularLocation>
        <location evidence="1">Membrane</location>
        <topology evidence="1">Multi-pass membrane protein</topology>
    </subcellularLocation>
</comment>
<keyword evidence="9" id="KW-0406">Ion transport</keyword>
<keyword evidence="6" id="KW-0851">Voltage-gated channel</keyword>
<feature type="domain" description="Ion transport" evidence="13">
    <location>
        <begin position="20"/>
        <end position="237"/>
    </location>
</feature>
<evidence type="ECO:0000313" key="15">
    <source>
        <dbReference type="Proteomes" id="UP000468650"/>
    </source>
</evidence>
<dbReference type="GO" id="GO:0008076">
    <property type="term" value="C:voltage-gated potassium channel complex"/>
    <property type="evidence" value="ECO:0007669"/>
    <property type="project" value="InterPro"/>
</dbReference>
<dbReference type="InterPro" id="IPR005821">
    <property type="entry name" value="Ion_trans_dom"/>
</dbReference>
<dbReference type="PANTHER" id="PTHR11537">
    <property type="entry name" value="VOLTAGE-GATED POTASSIUM CHANNEL"/>
    <property type="match status" value="1"/>
</dbReference>
<keyword evidence="11" id="KW-0407">Ion channel</keyword>
<dbReference type="Gene3D" id="1.20.120.350">
    <property type="entry name" value="Voltage-gated potassium channels. Chain C"/>
    <property type="match status" value="1"/>
</dbReference>
<evidence type="ECO:0000256" key="1">
    <source>
        <dbReference type="ARBA" id="ARBA00004141"/>
    </source>
</evidence>
<reference evidence="14 15" key="1">
    <citation type="submission" date="2019-09" db="EMBL/GenBank/DDBJ databases">
        <title>Genomes of family Cryomorphaceae.</title>
        <authorList>
            <person name="Bowman J.P."/>
        </authorList>
    </citation>
    <scope>NUCLEOTIDE SEQUENCE [LARGE SCALE GENOMIC DNA]</scope>
    <source>
        <strain evidence="14 15">LMG 25704</strain>
    </source>
</reference>
<dbReference type="InterPro" id="IPR028325">
    <property type="entry name" value="VG_K_chnl"/>
</dbReference>
<feature type="transmembrane region" description="Helical" evidence="12">
    <location>
        <begin position="21"/>
        <end position="40"/>
    </location>
</feature>
<evidence type="ECO:0000256" key="12">
    <source>
        <dbReference type="SAM" id="Phobius"/>
    </source>
</evidence>
<evidence type="ECO:0000313" key="14">
    <source>
        <dbReference type="EMBL" id="KAB2814646.1"/>
    </source>
</evidence>
<dbReference type="PRINTS" id="PR00169">
    <property type="entry name" value="KCHANNEL"/>
</dbReference>
<feature type="transmembrane region" description="Helical" evidence="12">
    <location>
        <begin position="52"/>
        <end position="70"/>
    </location>
</feature>
<evidence type="ECO:0000259" key="13">
    <source>
        <dbReference type="Pfam" id="PF00520"/>
    </source>
</evidence>
<dbReference type="InterPro" id="IPR027359">
    <property type="entry name" value="Volt_channel_dom_sf"/>
</dbReference>
<evidence type="ECO:0000256" key="2">
    <source>
        <dbReference type="ARBA" id="ARBA00022448"/>
    </source>
</evidence>
<feature type="transmembrane region" description="Helical" evidence="12">
    <location>
        <begin position="82"/>
        <end position="102"/>
    </location>
</feature>
<organism evidence="14 15">
    <name type="scientific">Phaeocystidibacter luteus</name>
    <dbReference type="NCBI Taxonomy" id="911197"/>
    <lineage>
        <taxon>Bacteria</taxon>
        <taxon>Pseudomonadati</taxon>
        <taxon>Bacteroidota</taxon>
        <taxon>Flavobacteriia</taxon>
        <taxon>Flavobacteriales</taxon>
        <taxon>Phaeocystidibacteraceae</taxon>
        <taxon>Phaeocystidibacter</taxon>
    </lineage>
</organism>
<keyword evidence="3" id="KW-0633">Potassium transport</keyword>
<dbReference type="PANTHER" id="PTHR11537:SF254">
    <property type="entry name" value="POTASSIUM VOLTAGE-GATED CHANNEL PROTEIN SHAB"/>
    <property type="match status" value="1"/>
</dbReference>
<proteinExistence type="predicted"/>
<evidence type="ECO:0000256" key="8">
    <source>
        <dbReference type="ARBA" id="ARBA00022989"/>
    </source>
</evidence>
<evidence type="ECO:0000256" key="6">
    <source>
        <dbReference type="ARBA" id="ARBA00022882"/>
    </source>
</evidence>
<dbReference type="GO" id="GO:0005249">
    <property type="term" value="F:voltage-gated potassium channel activity"/>
    <property type="evidence" value="ECO:0007669"/>
    <property type="project" value="InterPro"/>
</dbReference>
<dbReference type="OrthoDB" id="9799090at2"/>
<name>A0A6N6RM61_9FLAO</name>
<gene>
    <name evidence="14" type="ORF">F8C67_02580</name>
</gene>
<accession>A0A6N6RM61</accession>
<keyword evidence="2" id="KW-0813">Transport</keyword>
<dbReference type="Pfam" id="PF00520">
    <property type="entry name" value="Ion_trans"/>
    <property type="match status" value="1"/>
</dbReference>
<keyword evidence="10 12" id="KW-0472">Membrane</keyword>
<keyword evidence="4 12" id="KW-0812">Transmembrane</keyword>
<feature type="transmembrane region" description="Helical" evidence="12">
    <location>
        <begin position="147"/>
        <end position="168"/>
    </location>
</feature>
<dbReference type="AlphaFoldDB" id="A0A6N6RM61"/>
<dbReference type="Gene3D" id="1.10.287.70">
    <property type="match status" value="1"/>
</dbReference>
<dbReference type="Proteomes" id="UP000468650">
    <property type="component" value="Unassembled WGS sequence"/>
</dbReference>
<comment type="caution">
    <text evidence="14">The sequence shown here is derived from an EMBL/GenBank/DDBJ whole genome shotgun (WGS) entry which is preliminary data.</text>
</comment>
<protein>
    <submittedName>
        <fullName evidence="14">Ion transporter</fullName>
    </submittedName>
</protein>
<evidence type="ECO:0000256" key="9">
    <source>
        <dbReference type="ARBA" id="ARBA00023065"/>
    </source>
</evidence>
<evidence type="ECO:0000256" key="4">
    <source>
        <dbReference type="ARBA" id="ARBA00022692"/>
    </source>
</evidence>
<evidence type="ECO:0000256" key="7">
    <source>
        <dbReference type="ARBA" id="ARBA00022958"/>
    </source>
</evidence>
<feature type="transmembrane region" description="Helical" evidence="12">
    <location>
        <begin position="206"/>
        <end position="232"/>
    </location>
</feature>
<evidence type="ECO:0000256" key="3">
    <source>
        <dbReference type="ARBA" id="ARBA00022538"/>
    </source>
</evidence>
<keyword evidence="8 12" id="KW-1133">Transmembrane helix</keyword>